<reference evidence="2 3" key="1">
    <citation type="submission" date="2024-05" db="EMBL/GenBank/DDBJ databases">
        <title>Roseateles sp. 2.12 16S ribosomal RNA gene Genome sequencing and assembly.</title>
        <authorList>
            <person name="Woo H."/>
        </authorList>
    </citation>
    <scope>NUCLEOTIDE SEQUENCE [LARGE SCALE GENOMIC DNA]</scope>
    <source>
        <strain evidence="2 3">2.12</strain>
    </source>
</reference>
<sequence>MPARRGFLRGLGPALLGMAFAQAARARCERALVVPVAPTGFNVQVLPDGQVRGVYPDLLRSLEPALGCSFSFPVVPRPRQSLMFFETGEADLFLPASRTAERDQKAEFLPMLRLTPTLITFGASTEALPASVEALVARKAWRAVVVRSYTWGSEYERLLRRLEEQHRVDVVADLKTLSQMLRAGRVQFTILPPTLLHSALQDGSSEARATQDFRFQRLSGLPPSEVGTYLSPSTFDAETRRRLRRLIEQALAEGRLQQIMGRYYPAEVLKADVQWL</sequence>
<dbReference type="EMBL" id="JBDPZC010000008">
    <property type="protein sequence ID" value="MEO3714510.1"/>
    <property type="molecule type" value="Genomic_DNA"/>
</dbReference>
<dbReference type="PROSITE" id="PS51318">
    <property type="entry name" value="TAT"/>
    <property type="match status" value="1"/>
</dbReference>
<dbReference type="InterPro" id="IPR006311">
    <property type="entry name" value="TAT_signal"/>
</dbReference>
<feature type="chain" id="PRO_5045334656" evidence="1">
    <location>
        <begin position="24"/>
        <end position="276"/>
    </location>
</feature>
<gene>
    <name evidence="2" type="ORF">ABDJ40_17215</name>
</gene>
<evidence type="ECO:0000313" key="2">
    <source>
        <dbReference type="EMBL" id="MEO3714510.1"/>
    </source>
</evidence>
<organism evidence="2 3">
    <name type="scientific">Roseateles flavus</name>
    <dbReference type="NCBI Taxonomy" id="3149041"/>
    <lineage>
        <taxon>Bacteria</taxon>
        <taxon>Pseudomonadati</taxon>
        <taxon>Pseudomonadota</taxon>
        <taxon>Betaproteobacteria</taxon>
        <taxon>Burkholderiales</taxon>
        <taxon>Sphaerotilaceae</taxon>
        <taxon>Roseateles</taxon>
    </lineage>
</organism>
<keyword evidence="3" id="KW-1185">Reference proteome</keyword>
<dbReference type="SUPFAM" id="SSF53850">
    <property type="entry name" value="Periplasmic binding protein-like II"/>
    <property type="match status" value="1"/>
</dbReference>
<dbReference type="PANTHER" id="PTHR35936:SF25">
    <property type="entry name" value="ABC TRANSPORTER SUBSTRATE-BINDING PROTEIN"/>
    <property type="match status" value="1"/>
</dbReference>
<comment type="caution">
    <text evidence="2">The sequence shown here is derived from an EMBL/GenBank/DDBJ whole genome shotgun (WGS) entry which is preliminary data.</text>
</comment>
<protein>
    <submittedName>
        <fullName evidence="2">Transporter substrate-binding domain-containing protein</fullName>
    </submittedName>
</protein>
<name>A0ABV0GHI6_9BURK</name>
<feature type="signal peptide" evidence="1">
    <location>
        <begin position="1"/>
        <end position="23"/>
    </location>
</feature>
<proteinExistence type="predicted"/>
<accession>A0ABV0GHI6</accession>
<dbReference type="RefSeq" id="WP_347611601.1">
    <property type="nucleotide sequence ID" value="NZ_JBDPZC010000008.1"/>
</dbReference>
<dbReference type="Proteomes" id="UP001462640">
    <property type="component" value="Unassembled WGS sequence"/>
</dbReference>
<dbReference type="PANTHER" id="PTHR35936">
    <property type="entry name" value="MEMBRANE-BOUND LYTIC MUREIN TRANSGLYCOSYLASE F"/>
    <property type="match status" value="1"/>
</dbReference>
<evidence type="ECO:0000313" key="3">
    <source>
        <dbReference type="Proteomes" id="UP001462640"/>
    </source>
</evidence>
<keyword evidence="1" id="KW-0732">Signal</keyword>
<evidence type="ECO:0000256" key="1">
    <source>
        <dbReference type="SAM" id="SignalP"/>
    </source>
</evidence>
<dbReference type="Gene3D" id="3.40.190.10">
    <property type="entry name" value="Periplasmic binding protein-like II"/>
    <property type="match status" value="2"/>
</dbReference>